<evidence type="ECO:0000313" key="3">
    <source>
        <dbReference type="Proteomes" id="UP001215598"/>
    </source>
</evidence>
<protein>
    <submittedName>
        <fullName evidence="2">Uncharacterized protein</fullName>
    </submittedName>
</protein>
<reference evidence="2" key="1">
    <citation type="submission" date="2023-03" db="EMBL/GenBank/DDBJ databases">
        <title>Massive genome expansion in bonnet fungi (Mycena s.s.) driven by repeated elements and novel gene families across ecological guilds.</title>
        <authorList>
            <consortium name="Lawrence Berkeley National Laboratory"/>
            <person name="Harder C.B."/>
            <person name="Miyauchi S."/>
            <person name="Viragh M."/>
            <person name="Kuo A."/>
            <person name="Thoen E."/>
            <person name="Andreopoulos B."/>
            <person name="Lu D."/>
            <person name="Skrede I."/>
            <person name="Drula E."/>
            <person name="Henrissat B."/>
            <person name="Morin E."/>
            <person name="Kohler A."/>
            <person name="Barry K."/>
            <person name="LaButti K."/>
            <person name="Morin E."/>
            <person name="Salamov A."/>
            <person name="Lipzen A."/>
            <person name="Mereny Z."/>
            <person name="Hegedus B."/>
            <person name="Baldrian P."/>
            <person name="Stursova M."/>
            <person name="Weitz H."/>
            <person name="Taylor A."/>
            <person name="Grigoriev I.V."/>
            <person name="Nagy L.G."/>
            <person name="Martin F."/>
            <person name="Kauserud H."/>
        </authorList>
    </citation>
    <scope>NUCLEOTIDE SEQUENCE</scope>
    <source>
        <strain evidence="2">CBHHK182m</strain>
    </source>
</reference>
<proteinExistence type="predicted"/>
<gene>
    <name evidence="2" type="ORF">B0H16DRAFT_674838</name>
</gene>
<keyword evidence="1" id="KW-0472">Membrane</keyword>
<evidence type="ECO:0000313" key="2">
    <source>
        <dbReference type="EMBL" id="KAJ7756953.1"/>
    </source>
</evidence>
<keyword evidence="1" id="KW-1133">Transmembrane helix</keyword>
<dbReference type="AlphaFoldDB" id="A0AAD7J5U9"/>
<keyword evidence="1" id="KW-0812">Transmembrane</keyword>
<keyword evidence="3" id="KW-1185">Reference proteome</keyword>
<dbReference type="Proteomes" id="UP001215598">
    <property type="component" value="Unassembled WGS sequence"/>
</dbReference>
<feature type="transmembrane region" description="Helical" evidence="1">
    <location>
        <begin position="12"/>
        <end position="34"/>
    </location>
</feature>
<name>A0AAD7J5U9_9AGAR</name>
<organism evidence="2 3">
    <name type="scientific">Mycena metata</name>
    <dbReference type="NCBI Taxonomy" id="1033252"/>
    <lineage>
        <taxon>Eukaryota</taxon>
        <taxon>Fungi</taxon>
        <taxon>Dikarya</taxon>
        <taxon>Basidiomycota</taxon>
        <taxon>Agaricomycotina</taxon>
        <taxon>Agaricomycetes</taxon>
        <taxon>Agaricomycetidae</taxon>
        <taxon>Agaricales</taxon>
        <taxon>Marasmiineae</taxon>
        <taxon>Mycenaceae</taxon>
        <taxon>Mycena</taxon>
    </lineage>
</organism>
<sequence>MSSIPGAYLLRVVQLFLGLGLGGVEIVSGCGLELRMVVFHVFLRLPAGLARSTTCVLFADRLDEGVLVLRLGPTRLRCKMLRWARRKGKARVHICGVAPGCWKFDMLRINECVCEGGCV</sequence>
<dbReference type="EMBL" id="JARKIB010000045">
    <property type="protein sequence ID" value="KAJ7756953.1"/>
    <property type="molecule type" value="Genomic_DNA"/>
</dbReference>
<comment type="caution">
    <text evidence="2">The sequence shown here is derived from an EMBL/GenBank/DDBJ whole genome shotgun (WGS) entry which is preliminary data.</text>
</comment>
<accession>A0AAD7J5U9</accession>
<evidence type="ECO:0000256" key="1">
    <source>
        <dbReference type="SAM" id="Phobius"/>
    </source>
</evidence>